<reference evidence="6" key="1">
    <citation type="submission" date="2022-07" db="EMBL/GenBank/DDBJ databases">
        <title>Phylogenomic reconstructions and comparative analyses of Kickxellomycotina fungi.</title>
        <authorList>
            <person name="Reynolds N.K."/>
            <person name="Stajich J.E."/>
            <person name="Barry K."/>
            <person name="Grigoriev I.V."/>
            <person name="Crous P."/>
            <person name="Smith M.E."/>
        </authorList>
    </citation>
    <scope>NUCLEOTIDE SEQUENCE</scope>
    <source>
        <strain evidence="6">IMI 214461</strain>
    </source>
</reference>
<protein>
    <recommendedName>
        <fullName evidence="3">E3 ubiquitin ligase complex SCF subunit</fullName>
    </recommendedName>
</protein>
<dbReference type="AlphaFoldDB" id="A0A9W8BF82"/>
<dbReference type="OrthoDB" id="2342932at2759"/>
<dbReference type="SUPFAM" id="SSF81382">
    <property type="entry name" value="Skp1 dimerisation domain-like"/>
    <property type="match status" value="1"/>
</dbReference>
<dbReference type="InterPro" id="IPR016897">
    <property type="entry name" value="SKP1"/>
</dbReference>
<gene>
    <name evidence="6" type="ORF">H4R26_005377</name>
</gene>
<dbReference type="InterPro" id="IPR011333">
    <property type="entry name" value="SKP1/BTB/POZ_sf"/>
</dbReference>
<organism evidence="6 7">
    <name type="scientific">Coemansia thaxteri</name>
    <dbReference type="NCBI Taxonomy" id="2663907"/>
    <lineage>
        <taxon>Eukaryota</taxon>
        <taxon>Fungi</taxon>
        <taxon>Fungi incertae sedis</taxon>
        <taxon>Zoopagomycota</taxon>
        <taxon>Kickxellomycotina</taxon>
        <taxon>Kickxellomycetes</taxon>
        <taxon>Kickxellales</taxon>
        <taxon>Kickxellaceae</taxon>
        <taxon>Coemansia</taxon>
    </lineage>
</organism>
<dbReference type="Gene3D" id="3.30.710.10">
    <property type="entry name" value="Potassium Channel Kv1.1, Chain A"/>
    <property type="match status" value="1"/>
</dbReference>
<proteinExistence type="inferred from homology"/>
<dbReference type="Pfam" id="PF03931">
    <property type="entry name" value="Skp1_POZ"/>
    <property type="match status" value="1"/>
</dbReference>
<comment type="function">
    <text evidence="3">Essential component of the SCF (SKP1-CUL1-F-box protein) E3 ubiquitin ligase complexes, which mediate the ubiquitination and subsequent proteasomal degradation of target proteins.</text>
</comment>
<comment type="subunit">
    <text evidence="3">Component of the SCF (SKP1-CUL1-F-box protein) E3 ubiquitin ligase complexes.</text>
</comment>
<dbReference type="SUPFAM" id="SSF54695">
    <property type="entry name" value="POZ domain"/>
    <property type="match status" value="1"/>
</dbReference>
<accession>A0A9W8BF82</accession>
<feature type="domain" description="SKP1 component dimerisation" evidence="4">
    <location>
        <begin position="127"/>
        <end position="174"/>
    </location>
</feature>
<dbReference type="PIRSF" id="PIRSF028729">
    <property type="entry name" value="E3_ubiquit_lig_SCF_Skp"/>
    <property type="match status" value="1"/>
</dbReference>
<evidence type="ECO:0000256" key="2">
    <source>
        <dbReference type="ARBA" id="ARBA00022786"/>
    </source>
</evidence>
<dbReference type="FunFam" id="3.30.710.10:FF:000026">
    <property type="entry name" value="E3 ubiquitin ligase complex SCF subunit"/>
    <property type="match status" value="1"/>
</dbReference>
<dbReference type="Proteomes" id="UP001150907">
    <property type="component" value="Unassembled WGS sequence"/>
</dbReference>
<keyword evidence="7" id="KW-1185">Reference proteome</keyword>
<dbReference type="InterPro" id="IPR016072">
    <property type="entry name" value="Skp1_comp_dimer"/>
</dbReference>
<evidence type="ECO:0000256" key="3">
    <source>
        <dbReference type="PIRNR" id="PIRNR028729"/>
    </source>
</evidence>
<dbReference type="InterPro" id="IPR036296">
    <property type="entry name" value="SKP1-like_dim_sf"/>
</dbReference>
<comment type="caution">
    <text evidence="6">The sequence shown here is derived from an EMBL/GenBank/DDBJ whole genome shotgun (WGS) entry which is preliminary data.</text>
</comment>
<sequence>MHTYESGAMIKLTTAEGAVISVERDIIEQSGTIRNILSDVGSSDKPIPVPNVSGPILTKIIEYCRHHRNEPARRQPPDSYLLEENDSSEAAVQRAVEQMDEFDHQFCRVDQGTLFDIILAANFLDIQPLLDVAGYTVANMMKGKSVEEIRATFNIKNDFTPDEEEEVLKENSWCEN</sequence>
<evidence type="ECO:0000313" key="6">
    <source>
        <dbReference type="EMBL" id="KAJ1998659.1"/>
    </source>
</evidence>
<dbReference type="PANTHER" id="PTHR11165">
    <property type="entry name" value="SKP1"/>
    <property type="match status" value="1"/>
</dbReference>
<name>A0A9W8BF82_9FUNG</name>
<dbReference type="GO" id="GO:0006511">
    <property type="term" value="P:ubiquitin-dependent protein catabolic process"/>
    <property type="evidence" value="ECO:0007669"/>
    <property type="project" value="InterPro"/>
</dbReference>
<comment type="similarity">
    <text evidence="1 3">Belongs to the SKP1 family.</text>
</comment>
<keyword evidence="2 3" id="KW-0833">Ubl conjugation pathway</keyword>
<comment type="pathway">
    <text evidence="3">Protein modification; protein ubiquitination.</text>
</comment>
<dbReference type="CDD" id="cd18322">
    <property type="entry name" value="BTB_POZ_SKP1"/>
    <property type="match status" value="1"/>
</dbReference>
<dbReference type="InterPro" id="IPR001232">
    <property type="entry name" value="SKP1-like"/>
</dbReference>
<evidence type="ECO:0000256" key="1">
    <source>
        <dbReference type="ARBA" id="ARBA00009993"/>
    </source>
</evidence>
<dbReference type="InterPro" id="IPR016073">
    <property type="entry name" value="Skp1_comp_POZ"/>
</dbReference>
<dbReference type="EMBL" id="JANBQF010000898">
    <property type="protein sequence ID" value="KAJ1998659.1"/>
    <property type="molecule type" value="Genomic_DNA"/>
</dbReference>
<dbReference type="Pfam" id="PF01466">
    <property type="entry name" value="Skp1"/>
    <property type="match status" value="1"/>
</dbReference>
<feature type="domain" description="SKP1 component POZ" evidence="5">
    <location>
        <begin position="9"/>
        <end position="69"/>
    </location>
</feature>
<dbReference type="SMART" id="SM00512">
    <property type="entry name" value="Skp1"/>
    <property type="match status" value="1"/>
</dbReference>
<evidence type="ECO:0000259" key="4">
    <source>
        <dbReference type="Pfam" id="PF01466"/>
    </source>
</evidence>
<evidence type="ECO:0000313" key="7">
    <source>
        <dbReference type="Proteomes" id="UP001150907"/>
    </source>
</evidence>
<evidence type="ECO:0000259" key="5">
    <source>
        <dbReference type="Pfam" id="PF03931"/>
    </source>
</evidence>